<keyword evidence="3" id="KW-1185">Reference proteome</keyword>
<dbReference type="InterPro" id="IPR043136">
    <property type="entry name" value="B30.2/SPRY_sf"/>
</dbReference>
<accession>K0TNL9</accession>
<dbReference type="CDD" id="cd14686">
    <property type="entry name" value="bZIP"/>
    <property type="match status" value="1"/>
</dbReference>
<name>K0TNL9_THAOC</name>
<gene>
    <name evidence="2" type="ORF">THAOC_00929</name>
</gene>
<dbReference type="Proteomes" id="UP000266841">
    <property type="component" value="Unassembled WGS sequence"/>
</dbReference>
<reference evidence="2 3" key="1">
    <citation type="journal article" date="2012" name="Genome Biol.">
        <title>Genome and low-iron response of an oceanic diatom adapted to chronic iron limitation.</title>
        <authorList>
            <person name="Lommer M."/>
            <person name="Specht M."/>
            <person name="Roy A.S."/>
            <person name="Kraemer L."/>
            <person name="Andreson R."/>
            <person name="Gutowska M.A."/>
            <person name="Wolf J."/>
            <person name="Bergner S.V."/>
            <person name="Schilhabel M.B."/>
            <person name="Klostermeier U.C."/>
            <person name="Beiko R.G."/>
            <person name="Rosenstiel P."/>
            <person name="Hippler M."/>
            <person name="Laroche J."/>
        </authorList>
    </citation>
    <scope>NUCLEOTIDE SEQUENCE [LARGE SCALE GENOMIC DNA]</scope>
    <source>
        <strain evidence="2 3">CCMP1005</strain>
    </source>
</reference>
<dbReference type="EMBL" id="AGNL01001116">
    <property type="protein sequence ID" value="EJK77251.1"/>
    <property type="molecule type" value="Genomic_DNA"/>
</dbReference>
<protein>
    <recommendedName>
        <fullName evidence="4">B30.2/SPRY domain-containing protein</fullName>
    </recommendedName>
</protein>
<evidence type="ECO:0000256" key="1">
    <source>
        <dbReference type="SAM" id="MobiDB-lite"/>
    </source>
</evidence>
<feature type="region of interest" description="Disordered" evidence="1">
    <location>
        <begin position="1"/>
        <end position="24"/>
    </location>
</feature>
<proteinExistence type="predicted"/>
<organism evidence="2 3">
    <name type="scientific">Thalassiosira oceanica</name>
    <name type="common">Marine diatom</name>
    <dbReference type="NCBI Taxonomy" id="159749"/>
    <lineage>
        <taxon>Eukaryota</taxon>
        <taxon>Sar</taxon>
        <taxon>Stramenopiles</taxon>
        <taxon>Ochrophyta</taxon>
        <taxon>Bacillariophyta</taxon>
        <taxon>Coscinodiscophyceae</taxon>
        <taxon>Thalassiosirophycidae</taxon>
        <taxon>Thalassiosirales</taxon>
        <taxon>Thalassiosiraceae</taxon>
        <taxon>Thalassiosira</taxon>
    </lineage>
</organism>
<dbReference type="OrthoDB" id="2967263at2759"/>
<dbReference type="Gene3D" id="2.60.120.920">
    <property type="match status" value="1"/>
</dbReference>
<evidence type="ECO:0000313" key="2">
    <source>
        <dbReference type="EMBL" id="EJK77251.1"/>
    </source>
</evidence>
<sequence length="429" mass="47248">MADSDGRSSKRTKTADENEVELRRRNAELEARLRRLQAENERLRAENALLRREDPMHGALPLVVPVPTPTLPSSRHRTTCLLNLGLSCKALACRQRSGSGAGWSLVEEVARQVVCSGRNAIEGAHITLPEYVGGATTWLSILYVSENPLKFDMLLGRHIEHLDRRKSSVTTCHNNEDEALGSAIASGYVMKSGVHYAEFQLLVDCKEPIIYVGLVRPMPNLDLSLFAERGCADFFKGEFNNHFLAQKTDEWGGNVHVCDYCARDGLVGWSDWNGREIIGHQWMSGELETNDTVGMLLNLDEGSLAVYKNNDRIGVMKRGLSGIYCWYTTLTENTAVTIKKPNNVPNICHRIPFGDRDYAWARSPEALKRQSSSWRLSTRAACPRSQPAVGAAAARTEAPEELAAPPTVVGNAAGQMGSDVAAKVNAETC</sequence>
<dbReference type="AlphaFoldDB" id="K0TNL9"/>
<evidence type="ECO:0008006" key="4">
    <source>
        <dbReference type="Google" id="ProtNLM"/>
    </source>
</evidence>
<comment type="caution">
    <text evidence="2">The sequence shown here is derived from an EMBL/GenBank/DDBJ whole genome shotgun (WGS) entry which is preliminary data.</text>
</comment>
<evidence type="ECO:0000313" key="3">
    <source>
        <dbReference type="Proteomes" id="UP000266841"/>
    </source>
</evidence>